<dbReference type="Pfam" id="PF10646">
    <property type="entry name" value="Germane"/>
    <property type="match status" value="1"/>
</dbReference>
<dbReference type="RefSeq" id="WP_204661361.1">
    <property type="nucleotide sequence ID" value="NZ_JAFBDT010000001.1"/>
</dbReference>
<organism evidence="2 3">
    <name type="scientific">Fusibacter tunisiensis</name>
    <dbReference type="NCBI Taxonomy" id="1008308"/>
    <lineage>
        <taxon>Bacteria</taxon>
        <taxon>Bacillati</taxon>
        <taxon>Bacillota</taxon>
        <taxon>Clostridia</taxon>
        <taxon>Eubacteriales</taxon>
        <taxon>Eubacteriales Family XII. Incertae Sedis</taxon>
        <taxon>Fusibacter</taxon>
    </lineage>
</organism>
<comment type="caution">
    <text evidence="2">The sequence shown here is derived from an EMBL/GenBank/DDBJ whole genome shotgun (WGS) entry which is preliminary data.</text>
</comment>
<evidence type="ECO:0000313" key="2">
    <source>
        <dbReference type="EMBL" id="MBM7560734.1"/>
    </source>
</evidence>
<protein>
    <recommendedName>
        <fullName evidence="1">GerMN domain-containing protein</fullName>
    </recommendedName>
</protein>
<proteinExistence type="predicted"/>
<keyword evidence="3" id="KW-1185">Reference proteome</keyword>
<evidence type="ECO:0000259" key="1">
    <source>
        <dbReference type="SMART" id="SM00909"/>
    </source>
</evidence>
<evidence type="ECO:0000313" key="3">
    <source>
        <dbReference type="Proteomes" id="UP000767854"/>
    </source>
</evidence>
<name>A0ABS2MMX3_9FIRM</name>
<dbReference type="InterPro" id="IPR019606">
    <property type="entry name" value="GerMN"/>
</dbReference>
<dbReference type="EMBL" id="JAFBDT010000001">
    <property type="protein sequence ID" value="MBM7560734.1"/>
    <property type="molecule type" value="Genomic_DNA"/>
</dbReference>
<dbReference type="Proteomes" id="UP000767854">
    <property type="component" value="Unassembled WGS sequence"/>
</dbReference>
<sequence>MRLPYKTLIALVLCALVLIIHAYFNQPYASLTTQQYIEPIHDQVSVKSTLYYVFDGALFPYTANLQVKDGKYASAVIDQMKSEPVNTHYKTLFNFEVEVESIEIVNRTAYINFSEQMLSSDLMASSDLDLYIWSLVNSLTELKNVSNVQLMVSDQPITYQVSGRDLSVPLTRDMTLVYASEKRPSDAAEEFIKTIVSTRFDLSYALLSEESRSYYTYTEFVSYADDLKQELDAYAYKNHYTKRSSDGWEVLLKFSMPYNKDGFELDLYKKFFVIFEEETYKLCLCNHKD</sequence>
<dbReference type="SMART" id="SM00909">
    <property type="entry name" value="Germane"/>
    <property type="match status" value="1"/>
</dbReference>
<gene>
    <name evidence="2" type="ORF">JOC49_000243</name>
</gene>
<reference evidence="2 3" key="1">
    <citation type="submission" date="2021-01" db="EMBL/GenBank/DDBJ databases">
        <title>Genomic Encyclopedia of Type Strains, Phase IV (KMG-IV): sequencing the most valuable type-strain genomes for metagenomic binning, comparative biology and taxonomic classification.</title>
        <authorList>
            <person name="Goeker M."/>
        </authorList>
    </citation>
    <scope>NUCLEOTIDE SEQUENCE [LARGE SCALE GENOMIC DNA]</scope>
    <source>
        <strain evidence="2 3">DSM 24436</strain>
    </source>
</reference>
<feature type="domain" description="GerMN" evidence="1">
    <location>
        <begin position="73"/>
        <end position="170"/>
    </location>
</feature>
<accession>A0ABS2MMX3</accession>